<dbReference type="OrthoDB" id="1821579at2"/>
<dbReference type="Proteomes" id="UP000183190">
    <property type="component" value="Unassembled WGS sequence"/>
</dbReference>
<dbReference type="EMBL" id="FNWV01000003">
    <property type="protein sequence ID" value="SEH51550.1"/>
    <property type="molecule type" value="Genomic_DNA"/>
</dbReference>
<feature type="domain" description="DUF4830" evidence="2">
    <location>
        <begin position="42"/>
        <end position="106"/>
    </location>
</feature>
<proteinExistence type="predicted"/>
<dbReference type="PROSITE" id="PS51257">
    <property type="entry name" value="PROKAR_LIPOPROTEIN"/>
    <property type="match status" value="1"/>
</dbReference>
<sequence length="135" mass="15169">MKKFTIMVFAAAAFALASCGKKEDTPTLLPKAADVSQRIDYFASHGWEVEEISEKDILIPNEFSDIYEEYAEMQDKQGLPLRKYSGRNAKLYTYEVKNYSPENMKMLAELLVCDDTAVASMVYSEDGGSIKMPVS</sequence>
<evidence type="ECO:0000313" key="4">
    <source>
        <dbReference type="Proteomes" id="UP000183190"/>
    </source>
</evidence>
<dbReference type="Pfam" id="PF16112">
    <property type="entry name" value="DUF4830"/>
    <property type="match status" value="1"/>
</dbReference>
<gene>
    <name evidence="3" type="ORF">SAMN02910265_01167</name>
</gene>
<keyword evidence="1" id="KW-0732">Signal</keyword>
<feature type="chain" id="PRO_5038726733" description="DUF4830 domain-containing protein" evidence="1">
    <location>
        <begin position="18"/>
        <end position="135"/>
    </location>
</feature>
<name>A0A1H6IY26_RUMFL</name>
<feature type="signal peptide" evidence="1">
    <location>
        <begin position="1"/>
        <end position="17"/>
    </location>
</feature>
<protein>
    <recommendedName>
        <fullName evidence="2">DUF4830 domain-containing protein</fullName>
    </recommendedName>
</protein>
<dbReference type="AlphaFoldDB" id="A0A1H6IY26"/>
<evidence type="ECO:0000259" key="2">
    <source>
        <dbReference type="Pfam" id="PF16112"/>
    </source>
</evidence>
<dbReference type="RefSeq" id="WP_074715251.1">
    <property type="nucleotide sequence ID" value="NZ_FNWV01000003.1"/>
</dbReference>
<reference evidence="3 4" key="1">
    <citation type="submission" date="2016-10" db="EMBL/GenBank/DDBJ databases">
        <authorList>
            <person name="de Groot N.N."/>
        </authorList>
    </citation>
    <scope>NUCLEOTIDE SEQUENCE [LARGE SCALE GENOMIC DNA]</scope>
    <source>
        <strain evidence="3 4">YAD2003</strain>
    </source>
</reference>
<dbReference type="InterPro" id="IPR032257">
    <property type="entry name" value="DUF4830"/>
</dbReference>
<evidence type="ECO:0000313" key="3">
    <source>
        <dbReference type="EMBL" id="SEH51550.1"/>
    </source>
</evidence>
<organism evidence="3 4">
    <name type="scientific">Ruminococcus flavefaciens</name>
    <dbReference type="NCBI Taxonomy" id="1265"/>
    <lineage>
        <taxon>Bacteria</taxon>
        <taxon>Bacillati</taxon>
        <taxon>Bacillota</taxon>
        <taxon>Clostridia</taxon>
        <taxon>Eubacteriales</taxon>
        <taxon>Oscillospiraceae</taxon>
        <taxon>Ruminococcus</taxon>
    </lineage>
</organism>
<accession>A0A1H6IY26</accession>
<evidence type="ECO:0000256" key="1">
    <source>
        <dbReference type="SAM" id="SignalP"/>
    </source>
</evidence>